<dbReference type="Proteomes" id="UP000612456">
    <property type="component" value="Unassembled WGS sequence"/>
</dbReference>
<evidence type="ECO:0000313" key="7">
    <source>
        <dbReference type="Proteomes" id="UP000612456"/>
    </source>
</evidence>
<evidence type="ECO:0000256" key="1">
    <source>
        <dbReference type="ARBA" id="ARBA00022475"/>
    </source>
</evidence>
<evidence type="ECO:0008006" key="8">
    <source>
        <dbReference type="Google" id="ProtNLM"/>
    </source>
</evidence>
<evidence type="ECO:0000256" key="3">
    <source>
        <dbReference type="ARBA" id="ARBA00023136"/>
    </source>
</evidence>
<reference evidence="6" key="1">
    <citation type="journal article" date="2014" name="Int. J. Syst. Evol. Microbiol.">
        <title>Complete genome sequence of Corynebacterium casei LMG S-19264T (=DSM 44701T), isolated from a smear-ripened cheese.</title>
        <authorList>
            <consortium name="US DOE Joint Genome Institute (JGI-PGF)"/>
            <person name="Walter F."/>
            <person name="Albersmeier A."/>
            <person name="Kalinowski J."/>
            <person name="Ruckert C."/>
        </authorList>
    </citation>
    <scope>NUCLEOTIDE SEQUENCE</scope>
    <source>
        <strain evidence="6">CGMCC 1.15178</strain>
    </source>
</reference>
<proteinExistence type="predicted"/>
<evidence type="ECO:0000256" key="4">
    <source>
        <dbReference type="ARBA" id="ARBA00023139"/>
    </source>
</evidence>
<dbReference type="Pfam" id="PF01547">
    <property type="entry name" value="SBP_bac_1"/>
    <property type="match status" value="1"/>
</dbReference>
<dbReference type="PANTHER" id="PTHR43649">
    <property type="entry name" value="ARABINOSE-BINDING PROTEIN-RELATED"/>
    <property type="match status" value="1"/>
</dbReference>
<evidence type="ECO:0000256" key="2">
    <source>
        <dbReference type="ARBA" id="ARBA00022729"/>
    </source>
</evidence>
<evidence type="ECO:0000313" key="6">
    <source>
        <dbReference type="EMBL" id="GGD46796.1"/>
    </source>
</evidence>
<keyword evidence="3" id="KW-0472">Membrane</keyword>
<dbReference type="PANTHER" id="PTHR43649:SF33">
    <property type="entry name" value="POLYGALACTURONAN_RHAMNOGALACTURONAN-BINDING PROTEIN YTCQ"/>
    <property type="match status" value="1"/>
</dbReference>
<dbReference type="SUPFAM" id="SSF53850">
    <property type="entry name" value="Periplasmic binding protein-like II"/>
    <property type="match status" value="1"/>
</dbReference>
<dbReference type="Gene3D" id="3.40.190.10">
    <property type="entry name" value="Periplasmic binding protein-like II"/>
    <property type="match status" value="1"/>
</dbReference>
<accession>A0A917DL87</accession>
<keyword evidence="7" id="KW-1185">Reference proteome</keyword>
<keyword evidence="4" id="KW-0564">Palmitate</keyword>
<keyword evidence="5" id="KW-0449">Lipoprotein</keyword>
<keyword evidence="1" id="KW-1003">Cell membrane</keyword>
<dbReference type="AlphaFoldDB" id="A0A917DL87"/>
<dbReference type="InterPro" id="IPR050490">
    <property type="entry name" value="Bact_solute-bd_prot1"/>
</dbReference>
<name>A0A917DL87_9BACL</name>
<dbReference type="InterPro" id="IPR006059">
    <property type="entry name" value="SBP"/>
</dbReference>
<dbReference type="EMBL" id="BMHP01000001">
    <property type="protein sequence ID" value="GGD46796.1"/>
    <property type="molecule type" value="Genomic_DNA"/>
</dbReference>
<evidence type="ECO:0000256" key="5">
    <source>
        <dbReference type="ARBA" id="ARBA00023288"/>
    </source>
</evidence>
<comment type="caution">
    <text evidence="6">The sequence shown here is derived from an EMBL/GenBank/DDBJ whole genome shotgun (WGS) entry which is preliminary data.</text>
</comment>
<dbReference type="PROSITE" id="PS51257">
    <property type="entry name" value="PROKAR_LIPOPROTEIN"/>
    <property type="match status" value="1"/>
</dbReference>
<keyword evidence="2" id="KW-0732">Signal</keyword>
<reference evidence="6" key="2">
    <citation type="submission" date="2020-09" db="EMBL/GenBank/DDBJ databases">
        <authorList>
            <person name="Sun Q."/>
            <person name="Zhou Y."/>
        </authorList>
    </citation>
    <scope>NUCLEOTIDE SEQUENCE</scope>
    <source>
        <strain evidence="6">CGMCC 1.15178</strain>
    </source>
</reference>
<sequence>MRITRLSWRTSMACLASLVMVFLLQGCMKGPSEEKTPSQLVIAVNSAISYEYGYRDYLEAAFPDLTVKLVEMKVDVNQDMVQQLKQFIREEQPDLITGAFGYYVALADNGLLENLTARLSGSGMSEDDFQPGVMERLKQTDNGELYGLAPAFNSQVLVFNTDLFAKYAVQPPSDGMTLPEIFKLADTFSRAGGAKDGVVGYHQSLSSLPSDQLSNLAQSEALQAYNPNTGEMTINTSSWKTIFQSVVDLYGSGALAMQDVKPEIVDGVELYGKEAMEESDLFKQGKAAMTLANHGQYAGSGFNTGEVTPPVTTADRNRTVHLYVPSVMSIRSGSPNADKAWEVIQFMNSDHMAKVRANLQDDGFSSLNAYRQFDANPVVDKLYALHSVPLPTKLPKMGFEAEVKFTNQLMELENGEIAAVVKKDKTLDAAIAVIQKEGQFLLNAAMPAEK</sequence>
<dbReference type="RefSeq" id="WP_188987990.1">
    <property type="nucleotide sequence ID" value="NZ_BMHP01000001.1"/>
</dbReference>
<protein>
    <recommendedName>
        <fullName evidence="8">Extracellular solute-binding protein</fullName>
    </recommendedName>
</protein>
<gene>
    <name evidence="6" type="ORF">GCM10010911_00360</name>
</gene>
<organism evidence="6 7">
    <name type="scientific">Paenibacillus nasutitermitis</name>
    <dbReference type="NCBI Taxonomy" id="1652958"/>
    <lineage>
        <taxon>Bacteria</taxon>
        <taxon>Bacillati</taxon>
        <taxon>Bacillota</taxon>
        <taxon>Bacilli</taxon>
        <taxon>Bacillales</taxon>
        <taxon>Paenibacillaceae</taxon>
        <taxon>Paenibacillus</taxon>
    </lineage>
</organism>